<dbReference type="Gene3D" id="2.120.10.80">
    <property type="entry name" value="Kelch-type beta propeller"/>
    <property type="match status" value="2"/>
</dbReference>
<dbReference type="InterPro" id="IPR037293">
    <property type="entry name" value="Gal_Oxidase_central_sf"/>
</dbReference>
<dbReference type="Proteomes" id="UP000636709">
    <property type="component" value="Unassembled WGS sequence"/>
</dbReference>
<keyword evidence="4" id="KW-1185">Reference proteome</keyword>
<feature type="compositionally biased region" description="Basic and acidic residues" evidence="1">
    <location>
        <begin position="880"/>
        <end position="890"/>
    </location>
</feature>
<name>A0A835KDS4_9POAL</name>
<dbReference type="SMART" id="SM00612">
    <property type="entry name" value="Kelch"/>
    <property type="match status" value="9"/>
</dbReference>
<dbReference type="InterPro" id="IPR044832">
    <property type="entry name" value="NRP-like"/>
</dbReference>
<feature type="domain" description="DCD" evidence="2">
    <location>
        <begin position="13"/>
        <end position="143"/>
    </location>
</feature>
<feature type="region of interest" description="Disordered" evidence="1">
    <location>
        <begin position="161"/>
        <end position="187"/>
    </location>
</feature>
<feature type="region of interest" description="Disordered" evidence="1">
    <location>
        <begin position="207"/>
        <end position="250"/>
    </location>
</feature>
<dbReference type="PROSITE" id="PS51222">
    <property type="entry name" value="DCD"/>
    <property type="match status" value="2"/>
</dbReference>
<dbReference type="InterPro" id="IPR015915">
    <property type="entry name" value="Kelch-typ_b-propeller"/>
</dbReference>
<feature type="compositionally biased region" description="Acidic residues" evidence="1">
    <location>
        <begin position="926"/>
        <end position="939"/>
    </location>
</feature>
<dbReference type="SUPFAM" id="SSF117281">
    <property type="entry name" value="Kelch motif"/>
    <property type="match status" value="3"/>
</dbReference>
<gene>
    <name evidence="3" type="ORF">HU200_020567</name>
</gene>
<reference evidence="3" key="1">
    <citation type="submission" date="2020-07" db="EMBL/GenBank/DDBJ databases">
        <title>Genome sequence and genetic diversity analysis of an under-domesticated orphan crop, white fonio (Digitaria exilis).</title>
        <authorList>
            <person name="Bennetzen J.L."/>
            <person name="Chen S."/>
            <person name="Ma X."/>
            <person name="Wang X."/>
            <person name="Yssel A.E.J."/>
            <person name="Chaluvadi S.R."/>
            <person name="Johnson M."/>
            <person name="Gangashetty P."/>
            <person name="Hamidou F."/>
            <person name="Sanogo M.D."/>
            <person name="Zwaenepoel A."/>
            <person name="Wallace J."/>
            <person name="Van De Peer Y."/>
            <person name="Van Deynze A."/>
        </authorList>
    </citation>
    <scope>NUCLEOTIDE SEQUENCE</scope>
    <source>
        <tissue evidence="3">Leaves</tissue>
    </source>
</reference>
<sequence length="1334" mass="147325">MLLHRLVGKRHVATPLRLPPTPAAPGAEERFGEILPANPLRPIRTYPHFFPIDRAIRWDQPRRRNPRSYRFRTGMRMGFSLSGKPAWRGDIRLQVRICTKTQYPPLLESQFKTLLGDNYYNHHHFYFELDHAQTRALISLFKSLAPANFNQVAPVSSKKNLAVSSPPTKVKLPGVPEPKKVTNSKETNPFSVLSSRAAPFIWADDVDSASNTDEKTSEELVSDCDDLDDNLQDQCVPHSNPDELSQNSQDKTVEQGVELVECNHPYANPMNGERVTIDESMLLNSVSGHNGVVDNSPGGVGLQPERETILEKLKELSSLRQQLAMSSQGCADSSPDQCVPDETQINANLSCDPFDATMEDKTSSDECPGNAELLQIITDLTKRTEALEKKLIGSDQEILSLREVAKDSGRKVQQLEYLVDELQFKFDSSLSHLGSMCNTLAKPSIFLIGGYNGVTWLSSLDSFCPEKDTLVGLTPMSSPRSYASAAALDGHIFAFGGGDGMSWYNTVECYSSRNNEWTECPSLNRKKGSLAGICHNEKIYAIGGGDGNETYSEVEMFDPYLGKWICSPSMLLSRFALAATELNGVIYAAGGYDGSMYLKSAERYDPREGFWVRLPRYDGDKMVSSTEIYDPRLDAWRMGDGMITPRGYAAAVNLNDSLFLIGGMQSNVQILDTVEVYNASSVPITLKIVIDRLSKTGRCAVTSPIEFRCSLVYCNWFVNCSLSTGVINECCVVILVRLPSIHYSYVKNVKPGMPLFLFNYTDRRLHGLFEAASPGQMSIDPYAWNNEDSLKTPFPAQVRVCTKIKCPPMLESRYKTVLSKNYYDRHLFYFELDHAQTKALVSLFKSLAPANINRVPAVSNKQSIVLSLPPSKMKTPALPDPKKVKAKSKDANPFSILSSANDGVLGNCVDSDAENGSVSENSRSDTDEEESGEPVSDWEDLDDNVLQNQFSPHSNPDEFSQNSSYKTVCQGMELAEWSHAVIDPVNGETHTFDADTLVNLHNEHTGAGTVDKIESDVHNNPDGVELQPERQTILEKLKELFSIRQQVALSNHDALRQIIADLDKRAAALEKKQNVSDQDIIFLREVVKDSGRKVQQLEYLVDELQFKFDSSLSHLGSMCNTLAKPSIFLIGGYNGVTWLSSLDSFCPEKDTLVGLTPMSYPRSYASAAALDGHIFAFGGGDGMSWYNTGDGNETFSEVEMFDPYLGKWICGPPMLISRFALAATELNGIIYAAGGYDGSTYSGYAIGGYNGDKMVSSVEIYDPRLNAWRMGDPMSSPRGYAAAVNLDGSVYLIGGLQSNVQILDTVEVYNPSSGWSVLGFSSLGKRSFASAVVM</sequence>
<dbReference type="Gene3D" id="2.130.10.80">
    <property type="entry name" value="Galactose oxidase/kelch, beta-propeller"/>
    <property type="match status" value="2"/>
</dbReference>
<dbReference type="GO" id="GO:0034976">
    <property type="term" value="P:response to endoplasmic reticulum stress"/>
    <property type="evidence" value="ECO:0007669"/>
    <property type="project" value="InterPro"/>
</dbReference>
<comment type="caution">
    <text evidence="3">The sequence shown here is derived from an EMBL/GenBank/DDBJ whole genome shotgun (WGS) entry which is preliminary data.</text>
</comment>
<dbReference type="Pfam" id="PF01344">
    <property type="entry name" value="Kelch_1"/>
    <property type="match status" value="7"/>
</dbReference>
<protein>
    <recommendedName>
        <fullName evidence="2">DCD domain-containing protein</fullName>
    </recommendedName>
</protein>
<dbReference type="InterPro" id="IPR006652">
    <property type="entry name" value="Kelch_1"/>
</dbReference>
<evidence type="ECO:0000313" key="3">
    <source>
        <dbReference type="EMBL" id="KAF8725988.1"/>
    </source>
</evidence>
<dbReference type="SMART" id="SM00767">
    <property type="entry name" value="DCD"/>
    <property type="match status" value="1"/>
</dbReference>
<evidence type="ECO:0000313" key="4">
    <source>
        <dbReference type="Proteomes" id="UP000636709"/>
    </source>
</evidence>
<feature type="domain" description="DCD" evidence="2">
    <location>
        <begin position="713"/>
        <end position="846"/>
    </location>
</feature>
<feature type="region of interest" description="Disordered" evidence="1">
    <location>
        <begin position="908"/>
        <end position="939"/>
    </location>
</feature>
<dbReference type="Pfam" id="PF10539">
    <property type="entry name" value="Dev_Cell_Death"/>
    <property type="match status" value="2"/>
</dbReference>
<organism evidence="3 4">
    <name type="scientific">Digitaria exilis</name>
    <dbReference type="NCBI Taxonomy" id="1010633"/>
    <lineage>
        <taxon>Eukaryota</taxon>
        <taxon>Viridiplantae</taxon>
        <taxon>Streptophyta</taxon>
        <taxon>Embryophyta</taxon>
        <taxon>Tracheophyta</taxon>
        <taxon>Spermatophyta</taxon>
        <taxon>Magnoliopsida</taxon>
        <taxon>Liliopsida</taxon>
        <taxon>Poales</taxon>
        <taxon>Poaceae</taxon>
        <taxon>PACMAD clade</taxon>
        <taxon>Panicoideae</taxon>
        <taxon>Panicodae</taxon>
        <taxon>Paniceae</taxon>
        <taxon>Anthephorinae</taxon>
        <taxon>Digitaria</taxon>
    </lineage>
</organism>
<feature type="compositionally biased region" description="Acidic residues" evidence="1">
    <location>
        <begin position="220"/>
        <end position="231"/>
    </location>
</feature>
<dbReference type="PANTHER" id="PTHR46034:SF15">
    <property type="entry name" value="DCD (DEVELOPMENT AND CELL DEATH) DOMAIN PROTEIN"/>
    <property type="match status" value="1"/>
</dbReference>
<proteinExistence type="predicted"/>
<feature type="region of interest" description="Disordered" evidence="1">
    <location>
        <begin position="870"/>
        <end position="890"/>
    </location>
</feature>
<accession>A0A835KDS4</accession>
<dbReference type="OrthoDB" id="45365at2759"/>
<dbReference type="InterPro" id="IPR013989">
    <property type="entry name" value="Dev_and_cell_death_domain"/>
</dbReference>
<dbReference type="EMBL" id="JACEFO010001653">
    <property type="protein sequence ID" value="KAF8725988.1"/>
    <property type="molecule type" value="Genomic_DNA"/>
</dbReference>
<evidence type="ECO:0000259" key="2">
    <source>
        <dbReference type="PROSITE" id="PS51222"/>
    </source>
</evidence>
<evidence type="ECO:0000256" key="1">
    <source>
        <dbReference type="SAM" id="MobiDB-lite"/>
    </source>
</evidence>
<dbReference type="PANTHER" id="PTHR46034">
    <property type="match status" value="1"/>
</dbReference>